<evidence type="ECO:0000313" key="3">
    <source>
        <dbReference type="EMBL" id="MBN9413080.1"/>
    </source>
</evidence>
<keyword evidence="2" id="KW-0472">Membrane</keyword>
<keyword evidence="2" id="KW-0812">Transmembrane</keyword>
<feature type="transmembrane region" description="Helical" evidence="2">
    <location>
        <begin position="6"/>
        <end position="24"/>
    </location>
</feature>
<feature type="region of interest" description="Disordered" evidence="1">
    <location>
        <begin position="79"/>
        <end position="105"/>
    </location>
</feature>
<dbReference type="Proteomes" id="UP000664414">
    <property type="component" value="Unassembled WGS sequence"/>
</dbReference>
<comment type="caution">
    <text evidence="3">The sequence shown here is derived from an EMBL/GenBank/DDBJ whole genome shotgun (WGS) entry which is preliminary data.</text>
</comment>
<reference evidence="3" key="1">
    <citation type="submission" date="2021-02" db="EMBL/GenBank/DDBJ databases">
        <title>Thiocyanate and organic carbon inputs drive convergent selection for specific autotrophic Afipia and Thiobacillus strains within complex microbiomes.</title>
        <authorList>
            <person name="Huddy R.J."/>
            <person name="Sachdeva R."/>
            <person name="Kadzinga F."/>
            <person name="Kantor R.S."/>
            <person name="Harrison S.T.L."/>
            <person name="Banfield J.F."/>
        </authorList>
    </citation>
    <scope>NUCLEOTIDE SEQUENCE</scope>
    <source>
        <strain evidence="3">SCN18_10_11_15_R4_P_38_20</strain>
    </source>
</reference>
<evidence type="ECO:0000313" key="4">
    <source>
        <dbReference type="Proteomes" id="UP000664414"/>
    </source>
</evidence>
<dbReference type="AlphaFoldDB" id="A0A8J7TTN6"/>
<sequence length="105" mass="12021">MNKLFLKIGIIFLACIALLTFPIFKRASLERKILHDYEVLQKPEAITDAKTLKRVHHLGQKYGYGEVYTTLTTEQLFGPQAEHPYKSPPENTEKSNTSTEGQDRI</sequence>
<organism evidence="3 4">
    <name type="scientific">Candidatus Paracaedimonas acanthamoebae</name>
    <dbReference type="NCBI Taxonomy" id="244581"/>
    <lineage>
        <taxon>Bacteria</taxon>
        <taxon>Pseudomonadati</taxon>
        <taxon>Pseudomonadota</taxon>
        <taxon>Alphaproteobacteria</taxon>
        <taxon>Holosporales</taxon>
        <taxon>Caedimonadaceae</taxon>
        <taxon>Candidatus Paracaedimonas</taxon>
    </lineage>
</organism>
<evidence type="ECO:0000256" key="1">
    <source>
        <dbReference type="SAM" id="MobiDB-lite"/>
    </source>
</evidence>
<gene>
    <name evidence="3" type="ORF">J0H12_04070</name>
</gene>
<proteinExistence type="predicted"/>
<evidence type="ECO:0000256" key="2">
    <source>
        <dbReference type="SAM" id="Phobius"/>
    </source>
</evidence>
<protein>
    <submittedName>
        <fullName evidence="3">Uncharacterized protein</fullName>
    </submittedName>
</protein>
<name>A0A8J7TTN6_9PROT</name>
<keyword evidence="2" id="KW-1133">Transmembrane helix</keyword>
<feature type="compositionally biased region" description="Polar residues" evidence="1">
    <location>
        <begin position="94"/>
        <end position="105"/>
    </location>
</feature>
<dbReference type="EMBL" id="JAFKGL010000016">
    <property type="protein sequence ID" value="MBN9413080.1"/>
    <property type="molecule type" value="Genomic_DNA"/>
</dbReference>
<accession>A0A8J7TTN6</accession>